<accession>A0ACC0BK61</accession>
<sequence>MTDPAGSTGQKRQSSIRNDNPLKYAFDGGFLPGASPPKDTPEFEDGGGESDQSSESDAESSHAADLAESLREFSKSMLRIKLEELEMIKEREVLRLEAEKRRMELENQLTQMMMQTQLQIASFVCQKSSNRKRKRSDDANLGASERDGALLMMSLLHCNLISGLDRIR</sequence>
<keyword evidence="2" id="KW-1185">Reference proteome</keyword>
<organism evidence="1 2">
    <name type="scientific">Catharanthus roseus</name>
    <name type="common">Madagascar periwinkle</name>
    <name type="synonym">Vinca rosea</name>
    <dbReference type="NCBI Taxonomy" id="4058"/>
    <lineage>
        <taxon>Eukaryota</taxon>
        <taxon>Viridiplantae</taxon>
        <taxon>Streptophyta</taxon>
        <taxon>Embryophyta</taxon>
        <taxon>Tracheophyta</taxon>
        <taxon>Spermatophyta</taxon>
        <taxon>Magnoliopsida</taxon>
        <taxon>eudicotyledons</taxon>
        <taxon>Gunneridae</taxon>
        <taxon>Pentapetalae</taxon>
        <taxon>asterids</taxon>
        <taxon>lamiids</taxon>
        <taxon>Gentianales</taxon>
        <taxon>Apocynaceae</taxon>
        <taxon>Rauvolfioideae</taxon>
        <taxon>Vinceae</taxon>
        <taxon>Catharanthinae</taxon>
        <taxon>Catharanthus</taxon>
    </lineage>
</organism>
<evidence type="ECO:0000313" key="1">
    <source>
        <dbReference type="EMBL" id="KAI5672983.1"/>
    </source>
</evidence>
<evidence type="ECO:0000313" key="2">
    <source>
        <dbReference type="Proteomes" id="UP001060085"/>
    </source>
</evidence>
<proteinExistence type="predicted"/>
<comment type="caution">
    <text evidence="1">The sequence shown here is derived from an EMBL/GenBank/DDBJ whole genome shotgun (WGS) entry which is preliminary data.</text>
</comment>
<gene>
    <name evidence="1" type="ORF">M9H77_13347</name>
</gene>
<reference evidence="2" key="1">
    <citation type="journal article" date="2023" name="Nat. Plants">
        <title>Single-cell RNA sequencing provides a high-resolution roadmap for understanding the multicellular compartmentation of specialized metabolism.</title>
        <authorList>
            <person name="Sun S."/>
            <person name="Shen X."/>
            <person name="Li Y."/>
            <person name="Li Y."/>
            <person name="Wang S."/>
            <person name="Li R."/>
            <person name="Zhang H."/>
            <person name="Shen G."/>
            <person name="Guo B."/>
            <person name="Wei J."/>
            <person name="Xu J."/>
            <person name="St-Pierre B."/>
            <person name="Chen S."/>
            <person name="Sun C."/>
        </authorList>
    </citation>
    <scope>NUCLEOTIDE SEQUENCE [LARGE SCALE GENOMIC DNA]</scope>
</reference>
<protein>
    <submittedName>
        <fullName evidence="1">Uncharacterized protein</fullName>
    </submittedName>
</protein>
<dbReference type="Proteomes" id="UP001060085">
    <property type="component" value="Linkage Group LG03"/>
</dbReference>
<dbReference type="EMBL" id="CM044703">
    <property type="protein sequence ID" value="KAI5672983.1"/>
    <property type="molecule type" value="Genomic_DNA"/>
</dbReference>
<name>A0ACC0BK61_CATRO</name>